<organism evidence="1 2">
    <name type="scientific">Polarella glacialis</name>
    <name type="common">Dinoflagellate</name>
    <dbReference type="NCBI Taxonomy" id="89957"/>
    <lineage>
        <taxon>Eukaryota</taxon>
        <taxon>Sar</taxon>
        <taxon>Alveolata</taxon>
        <taxon>Dinophyceae</taxon>
        <taxon>Suessiales</taxon>
        <taxon>Suessiaceae</taxon>
        <taxon>Polarella</taxon>
    </lineage>
</organism>
<name>A0A813KAG8_POLGL</name>
<reference evidence="1" key="1">
    <citation type="submission" date="2021-02" db="EMBL/GenBank/DDBJ databases">
        <authorList>
            <person name="Dougan E. K."/>
            <person name="Rhodes N."/>
            <person name="Thang M."/>
            <person name="Chan C."/>
        </authorList>
    </citation>
    <scope>NUCLEOTIDE SEQUENCE</scope>
</reference>
<evidence type="ECO:0000313" key="2">
    <source>
        <dbReference type="Proteomes" id="UP000626109"/>
    </source>
</evidence>
<dbReference type="Proteomes" id="UP000626109">
    <property type="component" value="Unassembled WGS sequence"/>
</dbReference>
<dbReference type="EMBL" id="CAJNNW010029785">
    <property type="protein sequence ID" value="CAE8701506.1"/>
    <property type="molecule type" value="Genomic_DNA"/>
</dbReference>
<comment type="caution">
    <text evidence="1">The sequence shown here is derived from an EMBL/GenBank/DDBJ whole genome shotgun (WGS) entry which is preliminary data.</text>
</comment>
<accession>A0A813KAG8</accession>
<gene>
    <name evidence="1" type="ORF">PGLA2088_LOCUS32031</name>
</gene>
<dbReference type="AlphaFoldDB" id="A0A813KAG8"/>
<evidence type="ECO:0000313" key="1">
    <source>
        <dbReference type="EMBL" id="CAE8701506.1"/>
    </source>
</evidence>
<sequence>RDRGKDQRRPPAICHVSGGPPRHELHFNASVMLAGPQHIYTLCMGLDGEGTNHSFIDYLMPKLRLRGVNRVPLTEEL</sequence>
<proteinExistence type="predicted"/>
<feature type="non-terminal residue" evidence="1">
    <location>
        <position position="1"/>
    </location>
</feature>
<protein>
    <submittedName>
        <fullName evidence="1">Uncharacterized protein</fullName>
    </submittedName>
</protein>